<dbReference type="EC" id="2.1.1.61" evidence="10"/>
<evidence type="ECO:0000256" key="9">
    <source>
        <dbReference type="ARBA" id="ARBA00023268"/>
    </source>
</evidence>
<comment type="cofactor">
    <cofactor evidence="10">
        <name>FAD</name>
        <dbReference type="ChEBI" id="CHEBI:57692"/>
    </cofactor>
</comment>
<keyword evidence="1 10" id="KW-0963">Cytoplasm</keyword>
<evidence type="ECO:0000256" key="3">
    <source>
        <dbReference type="ARBA" id="ARBA00022630"/>
    </source>
</evidence>
<dbReference type="NCBIfam" id="NF033855">
    <property type="entry name" value="tRNA_MNMC2"/>
    <property type="match status" value="1"/>
</dbReference>
<dbReference type="GO" id="GO:0005737">
    <property type="term" value="C:cytoplasm"/>
    <property type="evidence" value="ECO:0007669"/>
    <property type="project" value="UniProtKB-SubCell"/>
</dbReference>
<keyword evidence="7 10" id="KW-0274">FAD</keyword>
<dbReference type="InterPro" id="IPR017610">
    <property type="entry name" value="tRNA_S-uridine_synth_MnmC_C"/>
</dbReference>
<dbReference type="Gene3D" id="3.30.9.10">
    <property type="entry name" value="D-Amino Acid Oxidase, subunit A, domain 2"/>
    <property type="match status" value="1"/>
</dbReference>
<organism evidence="13 14">
    <name type="scientific">Marinomonas ushuaiensis DSM 15871</name>
    <dbReference type="NCBI Taxonomy" id="1122207"/>
    <lineage>
        <taxon>Bacteria</taxon>
        <taxon>Pseudomonadati</taxon>
        <taxon>Pseudomonadota</taxon>
        <taxon>Gammaproteobacteria</taxon>
        <taxon>Oceanospirillales</taxon>
        <taxon>Oceanospirillaceae</taxon>
        <taxon>Marinomonas</taxon>
    </lineage>
</organism>
<comment type="caution">
    <text evidence="13">The sequence shown here is derived from an EMBL/GenBank/DDBJ whole genome shotgun (WGS) entry which is preliminary data.</text>
</comment>
<dbReference type="OrthoDB" id="9786494at2"/>
<protein>
    <recommendedName>
        <fullName evidence="10">tRNA 5-methylaminomethyl-2-thiouridine biosynthesis bifunctional protein MnmC</fullName>
        <shortName evidence="10">tRNA mnm(5)s(2)U biosynthesis bifunctional protein</shortName>
    </recommendedName>
    <domain>
        <recommendedName>
            <fullName evidence="10">tRNA (mnm(5)s(2)U34)-methyltransferase</fullName>
            <ecNumber evidence="10">2.1.1.61</ecNumber>
        </recommendedName>
    </domain>
    <domain>
        <recommendedName>
            <fullName evidence="10">FAD-dependent cmnm(5)s(2)U34 oxidoreductase</fullName>
            <ecNumber evidence="10">1.5.-.-</ecNumber>
        </recommendedName>
    </domain>
</protein>
<gene>
    <name evidence="10" type="primary">mnmC</name>
    <name evidence="13" type="ORF">MUS1_12840</name>
</gene>
<dbReference type="Pfam" id="PF05430">
    <property type="entry name" value="Methyltransf_30"/>
    <property type="match status" value="1"/>
</dbReference>
<accession>X7E6T3</accession>
<dbReference type="GO" id="GO:0002097">
    <property type="term" value="P:tRNA wobble base modification"/>
    <property type="evidence" value="ECO:0007669"/>
    <property type="project" value="UniProtKB-UniRule"/>
</dbReference>
<evidence type="ECO:0000256" key="6">
    <source>
        <dbReference type="ARBA" id="ARBA00022694"/>
    </source>
</evidence>
<dbReference type="eggNOG" id="COG0665">
    <property type="taxonomic scope" value="Bacteria"/>
</dbReference>
<dbReference type="Proteomes" id="UP000054058">
    <property type="component" value="Unassembled WGS sequence"/>
</dbReference>
<evidence type="ECO:0000256" key="7">
    <source>
        <dbReference type="ARBA" id="ARBA00022827"/>
    </source>
</evidence>
<feature type="region of interest" description="tRNA (mnm(5)s(2)U34)-methyltransferase" evidence="10">
    <location>
        <begin position="1"/>
        <end position="237"/>
    </location>
</feature>
<dbReference type="eggNOG" id="COG4121">
    <property type="taxonomic scope" value="Bacteria"/>
</dbReference>
<keyword evidence="5 10" id="KW-0949">S-adenosyl-L-methionine</keyword>
<evidence type="ECO:0000259" key="12">
    <source>
        <dbReference type="Pfam" id="PF05430"/>
    </source>
</evidence>
<dbReference type="GO" id="GO:0016645">
    <property type="term" value="F:oxidoreductase activity, acting on the CH-NH group of donors"/>
    <property type="evidence" value="ECO:0007669"/>
    <property type="project" value="InterPro"/>
</dbReference>
<dbReference type="GO" id="GO:0050660">
    <property type="term" value="F:flavin adenine dinucleotide binding"/>
    <property type="evidence" value="ECO:0007669"/>
    <property type="project" value="UniProtKB-UniRule"/>
</dbReference>
<keyword evidence="4 10" id="KW-0808">Transferase</keyword>
<evidence type="ECO:0000259" key="11">
    <source>
        <dbReference type="Pfam" id="PF01266"/>
    </source>
</evidence>
<dbReference type="HAMAP" id="MF_01102">
    <property type="entry name" value="MnmC"/>
    <property type="match status" value="1"/>
</dbReference>
<evidence type="ECO:0000256" key="4">
    <source>
        <dbReference type="ARBA" id="ARBA00022679"/>
    </source>
</evidence>
<dbReference type="PANTHER" id="PTHR13847:SF283">
    <property type="entry name" value="TRNA 5-METHYLAMINOMETHYL-2-THIOURIDINE BIOSYNTHESIS BIFUNCTIONAL PROTEIN MNMC"/>
    <property type="match status" value="1"/>
</dbReference>
<dbReference type="InterPro" id="IPR006076">
    <property type="entry name" value="FAD-dep_OxRdtase"/>
</dbReference>
<dbReference type="SUPFAM" id="SSF51905">
    <property type="entry name" value="FAD/NAD(P)-binding domain"/>
    <property type="match status" value="1"/>
</dbReference>
<dbReference type="Pfam" id="PF01266">
    <property type="entry name" value="DAO"/>
    <property type="match status" value="1"/>
</dbReference>
<comment type="similarity">
    <text evidence="10">In the N-terminal section; belongs to the methyltransferase superfamily. tRNA (mnm(5)s(2)U34)-methyltransferase family.</text>
</comment>
<feature type="region of interest" description="FAD-dependent cmnm(5)s(2)U34 oxidoreductase" evidence="10">
    <location>
        <begin position="270"/>
        <end position="675"/>
    </location>
</feature>
<dbReference type="InterPro" id="IPR023032">
    <property type="entry name" value="tRNA_MAMT_biosynth_bifunc_MnmC"/>
</dbReference>
<dbReference type="InterPro" id="IPR036188">
    <property type="entry name" value="FAD/NAD-bd_sf"/>
</dbReference>
<dbReference type="AlphaFoldDB" id="X7E6T3"/>
<sequence>MLTSYRLQQPTLSWGEDGAPHSTQFDDVYFDKESGLEETRYVFLKHNNLAERWAELKQNAFVIAETGFGTGLNFLCAWQAFLNDAPRDKQLHFISVEKYPLTKETLKASLKMWPSIDVFSQQLIEAYPEVCHGFHRIELEQGRVQLTLWFGEAEEGFAALNADVDAWFLDGFAPSKNPEMWTDKLFQHIHRLSHQGTTCSTFTAAGIVRRGLRDVGFEVKKVKGFGQKREMVIGELTQASRPLTERMSQDQAWFNVRQEASTQTTKVLVIGSGLAGANTAYALAQQGVSVVVWEKGDHIACAASGNPQGMLYPKLTAQDSFINRFYLSAYLHATRLYAKLDKNKTFWDQCGLIQIPKNDKEHERFQKLLQTKLYPKSILQASEEKSGSLLLQLSGWVAPAELCRALLDHDNIEVKLNTALEQLKQIKPTQNNSQEDNQTHIQWQATSGAQEQRFSHIVFCTANDTNDLNIIDKAPTISVRGQVSSLTVESAIQACSEKDEPVSKLSIQKVLCEFGYVSPPMDGLIHFGSTYDLEDNNTKIHDEDHKKNLTILENLLEIPNNTFMTKDCKGRVSFRCAVSDHTPIVGPAQSENAYRQAYINLTKNAKWKSDKVEEFISQLYINIGHGSRGLISTPLSGNYIASLITNTPSPLEQEIIYKLHPSRFIIRELKRSQGS</sequence>
<keyword evidence="6 10" id="KW-0819">tRNA processing</keyword>
<evidence type="ECO:0000313" key="14">
    <source>
        <dbReference type="Proteomes" id="UP000054058"/>
    </source>
</evidence>
<name>X7E6T3_9GAMM</name>
<keyword evidence="8 10" id="KW-0560">Oxidoreductase</keyword>
<dbReference type="PATRIC" id="fig|1122207.3.peg.1706"/>
<keyword evidence="14" id="KW-1185">Reference proteome</keyword>
<comment type="catalytic activity">
    <reaction evidence="10">
        <text>5-aminomethyl-2-thiouridine(34) in tRNA + S-adenosyl-L-methionine = 5-methylaminomethyl-2-thiouridine(34) in tRNA + S-adenosyl-L-homocysteine + H(+)</text>
        <dbReference type="Rhea" id="RHEA:19569"/>
        <dbReference type="Rhea" id="RHEA-COMP:10195"/>
        <dbReference type="Rhea" id="RHEA-COMP:10197"/>
        <dbReference type="ChEBI" id="CHEBI:15378"/>
        <dbReference type="ChEBI" id="CHEBI:57856"/>
        <dbReference type="ChEBI" id="CHEBI:59789"/>
        <dbReference type="ChEBI" id="CHEBI:74454"/>
        <dbReference type="ChEBI" id="CHEBI:74455"/>
        <dbReference type="EC" id="2.1.1.61"/>
    </reaction>
</comment>
<evidence type="ECO:0000256" key="10">
    <source>
        <dbReference type="HAMAP-Rule" id="MF_01102"/>
    </source>
</evidence>
<dbReference type="GO" id="GO:0032259">
    <property type="term" value="P:methylation"/>
    <property type="evidence" value="ECO:0007669"/>
    <property type="project" value="UniProtKB-KW"/>
</dbReference>
<evidence type="ECO:0000256" key="8">
    <source>
        <dbReference type="ARBA" id="ARBA00023002"/>
    </source>
</evidence>
<keyword evidence="9 10" id="KW-0511">Multifunctional enzyme</keyword>
<dbReference type="EMBL" id="JAMB01000006">
    <property type="protein sequence ID" value="ETX10858.1"/>
    <property type="molecule type" value="Genomic_DNA"/>
</dbReference>
<keyword evidence="2 10" id="KW-0489">Methyltransferase</keyword>
<dbReference type="GO" id="GO:0004808">
    <property type="term" value="F:tRNA (5-methylaminomethyl-2-thiouridylate)(34)-methyltransferase activity"/>
    <property type="evidence" value="ECO:0007669"/>
    <property type="project" value="UniProtKB-EC"/>
</dbReference>
<dbReference type="InterPro" id="IPR047785">
    <property type="entry name" value="tRNA_MNMC2"/>
</dbReference>
<dbReference type="Gene3D" id="3.50.50.60">
    <property type="entry name" value="FAD/NAD(P)-binding domain"/>
    <property type="match status" value="1"/>
</dbReference>
<feature type="domain" description="FAD dependent oxidoreductase" evidence="11">
    <location>
        <begin position="266"/>
        <end position="643"/>
    </location>
</feature>
<keyword evidence="3 10" id="KW-0285">Flavoprotein</keyword>
<dbReference type="InterPro" id="IPR029063">
    <property type="entry name" value="SAM-dependent_MTases_sf"/>
</dbReference>
<comment type="function">
    <text evidence="10">Catalyzes the last two steps in the biosynthesis of 5-methylaminomethyl-2-thiouridine (mnm(5)s(2)U) at the wobble position (U34) in tRNA. Catalyzes the FAD-dependent demodification of cmnm(5)s(2)U34 to nm(5)s(2)U34, followed by the transfer of a methyl group from S-adenosyl-L-methionine to nm(5)s(2)U34, to form mnm(5)s(2)U34.</text>
</comment>
<comment type="subcellular location">
    <subcellularLocation>
        <location evidence="10">Cytoplasm</location>
    </subcellularLocation>
</comment>
<dbReference type="NCBIfam" id="NF002481">
    <property type="entry name" value="PRK01747.1-2"/>
    <property type="match status" value="1"/>
</dbReference>
<proteinExistence type="inferred from homology"/>
<dbReference type="PANTHER" id="PTHR13847">
    <property type="entry name" value="SARCOSINE DEHYDROGENASE-RELATED"/>
    <property type="match status" value="1"/>
</dbReference>
<dbReference type="STRING" id="1122207.MUS1_12840"/>
<dbReference type="InterPro" id="IPR008471">
    <property type="entry name" value="MnmC-like_methylTransf"/>
</dbReference>
<comment type="similarity">
    <text evidence="10">In the C-terminal section; belongs to the DAO family.</text>
</comment>
<reference evidence="13 14" key="1">
    <citation type="submission" date="2014-01" db="EMBL/GenBank/DDBJ databases">
        <title>Marinomonas ushuaiensis DSM 15871 Genome Sequencing.</title>
        <authorList>
            <person name="Lai Q."/>
            <person name="Shao Z.S."/>
        </authorList>
    </citation>
    <scope>NUCLEOTIDE SEQUENCE [LARGE SCALE GENOMIC DNA]</scope>
    <source>
        <strain evidence="13 14">DSM 15871</strain>
    </source>
</reference>
<evidence type="ECO:0000313" key="13">
    <source>
        <dbReference type="EMBL" id="ETX10858.1"/>
    </source>
</evidence>
<dbReference type="RefSeq" id="WP_036161184.1">
    <property type="nucleotide sequence ID" value="NZ_JAMB01000006.1"/>
</dbReference>
<dbReference type="NCBIfam" id="TIGR03197">
    <property type="entry name" value="MnmC_Cterm"/>
    <property type="match status" value="1"/>
</dbReference>
<feature type="domain" description="MnmC-like methyltransferase" evidence="12">
    <location>
        <begin position="117"/>
        <end position="235"/>
    </location>
</feature>
<evidence type="ECO:0000256" key="1">
    <source>
        <dbReference type="ARBA" id="ARBA00022490"/>
    </source>
</evidence>
<evidence type="ECO:0000256" key="2">
    <source>
        <dbReference type="ARBA" id="ARBA00022603"/>
    </source>
</evidence>
<dbReference type="EC" id="1.5.-.-" evidence="10"/>
<evidence type="ECO:0000256" key="5">
    <source>
        <dbReference type="ARBA" id="ARBA00022691"/>
    </source>
</evidence>
<dbReference type="Gene3D" id="3.40.50.150">
    <property type="entry name" value="Vaccinia Virus protein VP39"/>
    <property type="match status" value="1"/>
</dbReference>